<organism evidence="2 3">
    <name type="scientific">Lentzea rhizosphaerae</name>
    <dbReference type="NCBI Taxonomy" id="2041025"/>
    <lineage>
        <taxon>Bacteria</taxon>
        <taxon>Bacillati</taxon>
        <taxon>Actinomycetota</taxon>
        <taxon>Actinomycetes</taxon>
        <taxon>Pseudonocardiales</taxon>
        <taxon>Pseudonocardiaceae</taxon>
        <taxon>Lentzea</taxon>
    </lineage>
</organism>
<keyword evidence="1" id="KW-0812">Transmembrane</keyword>
<keyword evidence="3" id="KW-1185">Reference proteome</keyword>
<evidence type="ECO:0000313" key="3">
    <source>
        <dbReference type="Proteomes" id="UP001595690"/>
    </source>
</evidence>
<name>A0ABV8C9U0_9PSEU</name>
<evidence type="ECO:0000256" key="1">
    <source>
        <dbReference type="SAM" id="Phobius"/>
    </source>
</evidence>
<comment type="caution">
    <text evidence="2">The sequence shown here is derived from an EMBL/GenBank/DDBJ whole genome shotgun (WGS) entry which is preliminary data.</text>
</comment>
<sequence>MLLRGLVGASVGFLVGVGFALTLSGFDEYCELYPSTSGCGRSFLLVLLLFFACWMLVAGALIHAGFRLAHVTRGWQVTGIGSALWVLLAVGVVGFGPFLLDVYPKDVRLFSLNGAVVTSCVAYAVAAVSTGRRRTA</sequence>
<keyword evidence="1" id="KW-1133">Transmembrane helix</keyword>
<keyword evidence="1" id="KW-0472">Membrane</keyword>
<evidence type="ECO:0000313" key="2">
    <source>
        <dbReference type="EMBL" id="MFC3898676.1"/>
    </source>
</evidence>
<protein>
    <submittedName>
        <fullName evidence="2">Uncharacterized protein</fullName>
    </submittedName>
</protein>
<feature type="transmembrane region" description="Helical" evidence="1">
    <location>
        <begin position="112"/>
        <end position="131"/>
    </location>
</feature>
<feature type="transmembrane region" description="Helical" evidence="1">
    <location>
        <begin position="44"/>
        <end position="66"/>
    </location>
</feature>
<accession>A0ABV8C9U0</accession>
<dbReference type="Proteomes" id="UP001595690">
    <property type="component" value="Unassembled WGS sequence"/>
</dbReference>
<reference evidence="3" key="1">
    <citation type="journal article" date="2019" name="Int. J. Syst. Evol. Microbiol.">
        <title>The Global Catalogue of Microorganisms (GCM) 10K type strain sequencing project: providing services to taxonomists for standard genome sequencing and annotation.</title>
        <authorList>
            <consortium name="The Broad Institute Genomics Platform"/>
            <consortium name="The Broad Institute Genome Sequencing Center for Infectious Disease"/>
            <person name="Wu L."/>
            <person name="Ma J."/>
        </authorList>
    </citation>
    <scope>NUCLEOTIDE SEQUENCE [LARGE SCALE GENOMIC DNA]</scope>
    <source>
        <strain evidence="3">CGMCC 4.7405</strain>
    </source>
</reference>
<gene>
    <name evidence="2" type="ORF">ACFOWZ_45030</name>
</gene>
<feature type="transmembrane region" description="Helical" evidence="1">
    <location>
        <begin position="78"/>
        <end position="100"/>
    </location>
</feature>
<proteinExistence type="predicted"/>
<dbReference type="EMBL" id="JBHRZI010000057">
    <property type="protein sequence ID" value="MFC3898676.1"/>
    <property type="molecule type" value="Genomic_DNA"/>
</dbReference>
<dbReference type="RefSeq" id="WP_382380381.1">
    <property type="nucleotide sequence ID" value="NZ_JBHRZI010000057.1"/>
</dbReference>